<dbReference type="Proteomes" id="UP000051888">
    <property type="component" value="Unassembled WGS sequence"/>
</dbReference>
<dbReference type="AlphaFoldDB" id="A0A0Q3WWH2"/>
<organism evidence="4 5">
    <name type="scientific">Heyndrickxia shackletonii</name>
    <dbReference type="NCBI Taxonomy" id="157838"/>
    <lineage>
        <taxon>Bacteria</taxon>
        <taxon>Bacillati</taxon>
        <taxon>Bacillota</taxon>
        <taxon>Bacilli</taxon>
        <taxon>Bacillales</taxon>
        <taxon>Bacillaceae</taxon>
        <taxon>Heyndrickxia</taxon>
    </lineage>
</organism>
<dbReference type="NCBIfam" id="NF041479">
    <property type="entry name" value="spor_membprot_YtrI"/>
    <property type="match status" value="1"/>
</dbReference>
<dbReference type="InterPro" id="IPR048198">
    <property type="entry name" value="YtrI"/>
</dbReference>
<accession>A0A0Q3WWH2</accession>
<dbReference type="RefSeq" id="WP_055739037.1">
    <property type="nucleotide sequence ID" value="NZ_JAAIWL010000031.1"/>
</dbReference>
<evidence type="ECO:0000259" key="3">
    <source>
        <dbReference type="Pfam" id="PF26347"/>
    </source>
</evidence>
<dbReference type="Pfam" id="PF26347">
    <property type="entry name" value="YtrI_sporulation"/>
    <property type="match status" value="1"/>
</dbReference>
<name>A0A0Q3WWH2_9BACI</name>
<keyword evidence="2" id="KW-0472">Membrane</keyword>
<reference evidence="4 5" key="1">
    <citation type="submission" date="2015-09" db="EMBL/GenBank/DDBJ databases">
        <title>Genome sequencing project for genomic taxonomy and phylogenomics of Bacillus-like bacteria.</title>
        <authorList>
            <person name="Liu B."/>
            <person name="Wang J."/>
            <person name="Zhu Y."/>
            <person name="Liu G."/>
            <person name="Chen Q."/>
            <person name="Chen Z."/>
            <person name="Lan J."/>
            <person name="Che J."/>
            <person name="Ge C."/>
            <person name="Shi H."/>
            <person name="Pan Z."/>
            <person name="Liu X."/>
        </authorList>
    </citation>
    <scope>NUCLEOTIDE SEQUENCE [LARGE SCALE GENOMIC DNA]</scope>
    <source>
        <strain evidence="4 5">LMG 18435</strain>
    </source>
</reference>
<proteinExistence type="predicted"/>
<evidence type="ECO:0000313" key="5">
    <source>
        <dbReference type="Proteomes" id="UP000051888"/>
    </source>
</evidence>
<dbReference type="PATRIC" id="fig|157838.3.peg.1601"/>
<evidence type="ECO:0000313" key="4">
    <source>
        <dbReference type="EMBL" id="KQL53309.1"/>
    </source>
</evidence>
<keyword evidence="5" id="KW-1185">Reference proteome</keyword>
<dbReference type="OrthoDB" id="2691164at2"/>
<keyword evidence="1" id="KW-0175">Coiled coil</keyword>
<sequence>MRVPTLHRKPVWQRFFAGVVIGGCISWMIFLFMYGTLQEKQSIVIKRQNSIIKDLRDEKKIWQDEWDKLTKKNAEMLIVQNVSVKINRYEKYGIKDSHSIFEKEEEIKEDLRSLIAKDISEVYQNKDLIFKTIENKTLKINNRRYKLVIKDILFYSTINIYLELKLAD</sequence>
<evidence type="ECO:0000256" key="2">
    <source>
        <dbReference type="SAM" id="Phobius"/>
    </source>
</evidence>
<feature type="domain" description="Sporulation membrane protein YtrI C-terminal" evidence="3">
    <location>
        <begin position="80"/>
        <end position="165"/>
    </location>
</feature>
<evidence type="ECO:0000256" key="1">
    <source>
        <dbReference type="SAM" id="Coils"/>
    </source>
</evidence>
<feature type="transmembrane region" description="Helical" evidence="2">
    <location>
        <begin position="15"/>
        <end position="37"/>
    </location>
</feature>
<feature type="coiled-coil region" evidence="1">
    <location>
        <begin position="45"/>
        <end position="72"/>
    </location>
</feature>
<keyword evidence="2" id="KW-1133">Transmembrane helix</keyword>
<dbReference type="STRING" id="157838.AN964_07270"/>
<gene>
    <name evidence="4" type="ORF">AN964_07270</name>
</gene>
<keyword evidence="2" id="KW-0812">Transmembrane</keyword>
<dbReference type="EMBL" id="LJJC01000004">
    <property type="protein sequence ID" value="KQL53309.1"/>
    <property type="molecule type" value="Genomic_DNA"/>
</dbReference>
<comment type="caution">
    <text evidence="4">The sequence shown here is derived from an EMBL/GenBank/DDBJ whole genome shotgun (WGS) entry which is preliminary data.</text>
</comment>
<dbReference type="InterPro" id="IPR058620">
    <property type="entry name" value="YtrI_C"/>
</dbReference>
<protein>
    <submittedName>
        <fullName evidence="4">Sporulation protein</fullName>
    </submittedName>
</protein>